<dbReference type="GO" id="GO:0004573">
    <property type="term" value="F:Glc3Man9GlcNAc2 oligosaccharide glucosidase activity"/>
    <property type="evidence" value="ECO:0007669"/>
    <property type="project" value="InterPro"/>
</dbReference>
<dbReference type="GO" id="GO:0006487">
    <property type="term" value="P:protein N-linked glycosylation"/>
    <property type="evidence" value="ECO:0007669"/>
    <property type="project" value="TreeGrafter"/>
</dbReference>
<comment type="similarity">
    <text evidence="1">Belongs to the glycosyl hydrolase 63 family.</text>
</comment>
<dbReference type="PANTHER" id="PTHR10412:SF11">
    <property type="entry name" value="MANNOSYL-OLIGOSACCHARIDE GLUCOSIDASE"/>
    <property type="match status" value="1"/>
</dbReference>
<accession>A0AAE4CDG4</accession>
<evidence type="ECO:0000259" key="4">
    <source>
        <dbReference type="Pfam" id="PF22422"/>
    </source>
</evidence>
<evidence type="ECO:0000313" key="5">
    <source>
        <dbReference type="EMBL" id="MDR7279029.1"/>
    </source>
</evidence>
<feature type="domain" description="Mannosylglycerate hydrolase MGH1-like glycoside hydrolase" evidence="4">
    <location>
        <begin position="30"/>
        <end position="409"/>
    </location>
</feature>
<dbReference type="GO" id="GO:0009311">
    <property type="term" value="P:oligosaccharide metabolic process"/>
    <property type="evidence" value="ECO:0007669"/>
    <property type="project" value="InterPro"/>
</dbReference>
<keyword evidence="6" id="KW-1185">Reference proteome</keyword>
<evidence type="ECO:0000256" key="2">
    <source>
        <dbReference type="ARBA" id="ARBA00022801"/>
    </source>
</evidence>
<dbReference type="InterPro" id="IPR004888">
    <property type="entry name" value="Glycoside_hydrolase_63"/>
</dbReference>
<evidence type="ECO:0000256" key="3">
    <source>
        <dbReference type="ARBA" id="ARBA00023295"/>
    </source>
</evidence>
<name>A0AAE4CDG4_9ACTN</name>
<organism evidence="5 6">
    <name type="scientific">Catenuloplanes atrovinosus</name>
    <dbReference type="NCBI Taxonomy" id="137266"/>
    <lineage>
        <taxon>Bacteria</taxon>
        <taxon>Bacillati</taxon>
        <taxon>Actinomycetota</taxon>
        <taxon>Actinomycetes</taxon>
        <taxon>Micromonosporales</taxon>
        <taxon>Micromonosporaceae</taxon>
        <taxon>Catenuloplanes</taxon>
    </lineage>
</organism>
<keyword evidence="3" id="KW-0326">Glycosidase</keyword>
<comment type="caution">
    <text evidence="5">The sequence shown here is derived from an EMBL/GenBank/DDBJ whole genome shotgun (WGS) entry which is preliminary data.</text>
</comment>
<dbReference type="RefSeq" id="WP_310372319.1">
    <property type="nucleotide sequence ID" value="NZ_JAVDYB010000001.1"/>
</dbReference>
<dbReference type="Pfam" id="PF22422">
    <property type="entry name" value="MGH1-like_GH"/>
    <property type="match status" value="1"/>
</dbReference>
<dbReference type="InterPro" id="IPR008928">
    <property type="entry name" value="6-hairpin_glycosidase_sf"/>
</dbReference>
<keyword evidence="2" id="KW-0378">Hydrolase</keyword>
<evidence type="ECO:0000256" key="1">
    <source>
        <dbReference type="ARBA" id="ARBA00010833"/>
    </source>
</evidence>
<dbReference type="InterPro" id="IPR054491">
    <property type="entry name" value="MGH1-like_GH"/>
</dbReference>
<dbReference type="AlphaFoldDB" id="A0AAE4CDG4"/>
<sequence length="420" mass="46400">MGRTALRTLAERVLDLNWTGDHTVPSRSLYPHQWSWDSAFVAIGLAHAAPDRAWRELESLFRAQWADGRVPHIVFNPAVPEGDYFPGPAFWDGPTTGLVQPPVHAVAVREIFRRTADRERLAWFYPRLCAQQAYLTTRRDAAGDGLVSIVHPWESGLDNSPSWDEALARLPADPELLRVHRRRDIRVAAPAHRPTDADYARYLAIAGAYRDRGYHDDDLAGRHGFVMECPSFNALRAAADIALAEIAEELGLPAAHHRERARAIVSAMVEHLFDPRTGMFHARAVPSGERAAARCVNGLVPLVLPGLPEEIAASLVEAATSPRFGLGGALPVTSYDRTAADFDPVRYWRGPIWINMNWLLHRGLLGHNHPAPAALLRDRMLDLVGTGGCYEYYHPVTGAGLGAAEFSWTAALTLDLLENP</sequence>
<dbReference type="Proteomes" id="UP001183643">
    <property type="component" value="Unassembled WGS sequence"/>
</dbReference>
<evidence type="ECO:0000313" key="6">
    <source>
        <dbReference type="Proteomes" id="UP001183643"/>
    </source>
</evidence>
<dbReference type="Gene3D" id="1.50.10.10">
    <property type="match status" value="1"/>
</dbReference>
<dbReference type="InterPro" id="IPR012341">
    <property type="entry name" value="6hp_glycosidase-like_sf"/>
</dbReference>
<reference evidence="5" key="1">
    <citation type="submission" date="2023-07" db="EMBL/GenBank/DDBJ databases">
        <title>Sequencing the genomes of 1000 actinobacteria strains.</title>
        <authorList>
            <person name="Klenk H.-P."/>
        </authorList>
    </citation>
    <scope>NUCLEOTIDE SEQUENCE</scope>
    <source>
        <strain evidence="5">DSM 44707</strain>
    </source>
</reference>
<dbReference type="PANTHER" id="PTHR10412">
    <property type="entry name" value="MANNOSYL-OLIGOSACCHARIDE GLUCOSIDASE"/>
    <property type="match status" value="1"/>
</dbReference>
<protein>
    <submittedName>
        <fullName evidence="5">Glycogen debranching enzyme</fullName>
    </submittedName>
</protein>
<gene>
    <name evidence="5" type="ORF">J2S41_005807</name>
</gene>
<dbReference type="SUPFAM" id="SSF48208">
    <property type="entry name" value="Six-hairpin glycosidases"/>
    <property type="match status" value="1"/>
</dbReference>
<dbReference type="EMBL" id="JAVDYB010000001">
    <property type="protein sequence ID" value="MDR7279029.1"/>
    <property type="molecule type" value="Genomic_DNA"/>
</dbReference>
<proteinExistence type="inferred from homology"/>